<evidence type="ECO:0000256" key="1">
    <source>
        <dbReference type="ARBA" id="ARBA00004370"/>
    </source>
</evidence>
<evidence type="ECO:0000259" key="5">
    <source>
        <dbReference type="PROSITE" id="PS51779"/>
    </source>
</evidence>
<dbReference type="InterPro" id="IPR000184">
    <property type="entry name" value="Bac_surfAg_D15"/>
</dbReference>
<sequence length="681" mass="73278">MRAPAQPTALLVALALAGCLNPRGTAERPAVKKVELEGVHQVSSSELEGRIATEASGRWFWQDEHDLDPDAIAADRKRIERFYRAQGFYDAHVEGVETPRAGDGQVKVVFRIREGEPVKVAEVATPGLEAAPEAAAKLGKLPLRPGDVFTEARFDAARAAIQKALHDTGWARGEVSQRAEVDPLARTARVTYTVKAGPRYRFGNVLVAGTAVVPRARVREEAEISVKPGATWNESQLGKAQGRIFDLGVFGGVRVGPGKEDPVKQTIPVVVSVREAPFRTIRAGPGFGIQGSTRLDAHGVASWANRNWLGGLRKLQLEGRVGYAWLPSAGKQGPVGLASADFTQPAAFTRLTDFNLHVEVERGLEPAYDFFAERFRVAVPIKVARELTLVPSYNLEDYQVQSPPGALPGPGSTAPQLFQNCPNSTSCNVLLSYFEQRIAWDLRDDAVNTTRGLYLALSLQEGFKLFGTGFDYLRFAPEARGFVPFGRGVVLASRVRLGVLKPIGNTSGFDETQLTPIVARFTSGGPNGMRGYYTRNLSPVIYVNVDPNCKGATCAKQYLPWGGDGLLDGSLELRFPISGNLGGATFLDFGNVTLFSVDALDLSGLQYAGGFGLRYKTPFGPVRLDVAGRLPSWRDGSLRQPGVQVVEQTPGSAAAAPRVVAAGGVHVNPIVSVHLSVGEAF</sequence>
<dbReference type="InterPro" id="IPR039910">
    <property type="entry name" value="D15-like"/>
</dbReference>
<dbReference type="EMBL" id="AP025592">
    <property type="protein sequence ID" value="BDG09583.1"/>
    <property type="molecule type" value="Genomic_DNA"/>
</dbReference>
<protein>
    <recommendedName>
        <fullName evidence="5">POTRA domain-containing protein</fullName>
    </recommendedName>
</protein>
<dbReference type="InterPro" id="IPR010827">
    <property type="entry name" value="BamA/TamA_POTRA"/>
</dbReference>
<evidence type="ECO:0000313" key="7">
    <source>
        <dbReference type="Proteomes" id="UP001162734"/>
    </source>
</evidence>
<name>A0ABN6NC92_9BACT</name>
<dbReference type="Gene3D" id="2.40.160.50">
    <property type="entry name" value="membrane protein fhac: a member of the omp85/tpsb transporter family"/>
    <property type="match status" value="1"/>
</dbReference>
<keyword evidence="7" id="KW-1185">Reference proteome</keyword>
<dbReference type="Gene3D" id="3.10.20.310">
    <property type="entry name" value="membrane protein fhac"/>
    <property type="match status" value="3"/>
</dbReference>
<keyword evidence="2" id="KW-1134">Transmembrane beta strand</keyword>
<keyword evidence="4" id="KW-0472">Membrane</keyword>
<comment type="subcellular location">
    <subcellularLocation>
        <location evidence="1">Membrane</location>
    </subcellularLocation>
</comment>
<dbReference type="PROSITE" id="PS51257">
    <property type="entry name" value="PROKAR_LIPOPROTEIN"/>
    <property type="match status" value="1"/>
</dbReference>
<feature type="domain" description="POTRA" evidence="5">
    <location>
        <begin position="29"/>
        <end position="115"/>
    </location>
</feature>
<dbReference type="Pfam" id="PF07244">
    <property type="entry name" value="POTRA"/>
    <property type="match status" value="2"/>
</dbReference>
<dbReference type="PANTHER" id="PTHR12815">
    <property type="entry name" value="SORTING AND ASSEMBLY MACHINERY SAMM50 PROTEIN FAMILY MEMBER"/>
    <property type="match status" value="1"/>
</dbReference>
<dbReference type="PANTHER" id="PTHR12815:SF18">
    <property type="entry name" value="SORTING AND ASSEMBLY MACHINERY COMPONENT 50 HOMOLOG"/>
    <property type="match status" value="1"/>
</dbReference>
<dbReference type="RefSeq" id="WP_248341860.1">
    <property type="nucleotide sequence ID" value="NZ_AP025592.1"/>
</dbReference>
<evidence type="ECO:0000256" key="2">
    <source>
        <dbReference type="ARBA" id="ARBA00022452"/>
    </source>
</evidence>
<keyword evidence="3" id="KW-0812">Transmembrane</keyword>
<organism evidence="6 7">
    <name type="scientific">Anaeromyxobacter paludicola</name>
    <dbReference type="NCBI Taxonomy" id="2918171"/>
    <lineage>
        <taxon>Bacteria</taxon>
        <taxon>Pseudomonadati</taxon>
        <taxon>Myxococcota</taxon>
        <taxon>Myxococcia</taxon>
        <taxon>Myxococcales</taxon>
        <taxon>Cystobacterineae</taxon>
        <taxon>Anaeromyxobacteraceae</taxon>
        <taxon>Anaeromyxobacter</taxon>
    </lineage>
</organism>
<evidence type="ECO:0000256" key="3">
    <source>
        <dbReference type="ARBA" id="ARBA00022692"/>
    </source>
</evidence>
<dbReference type="PROSITE" id="PS51779">
    <property type="entry name" value="POTRA"/>
    <property type="match status" value="1"/>
</dbReference>
<reference evidence="7" key="1">
    <citation type="journal article" date="2022" name="Int. J. Syst. Evol. Microbiol.">
        <title>Anaeromyxobacter oryzae sp. nov., Anaeromyxobacter diazotrophicus sp. nov. and Anaeromyxobacter paludicola sp. nov., isolated from paddy soils.</title>
        <authorList>
            <person name="Itoh H."/>
            <person name="Xu Z."/>
            <person name="Mise K."/>
            <person name="Masuda Y."/>
            <person name="Ushijima N."/>
            <person name="Hayakawa C."/>
            <person name="Shiratori Y."/>
            <person name="Senoo K."/>
        </authorList>
    </citation>
    <scope>NUCLEOTIDE SEQUENCE [LARGE SCALE GENOMIC DNA]</scope>
    <source>
        <strain evidence="7">Red630</strain>
    </source>
</reference>
<proteinExistence type="predicted"/>
<gene>
    <name evidence="6" type="ORF">AMPC_26960</name>
</gene>
<evidence type="ECO:0000313" key="6">
    <source>
        <dbReference type="EMBL" id="BDG09583.1"/>
    </source>
</evidence>
<dbReference type="InterPro" id="IPR034746">
    <property type="entry name" value="POTRA"/>
</dbReference>
<dbReference type="Proteomes" id="UP001162734">
    <property type="component" value="Chromosome"/>
</dbReference>
<dbReference type="Pfam" id="PF01103">
    <property type="entry name" value="Omp85"/>
    <property type="match status" value="1"/>
</dbReference>
<accession>A0ABN6NC92</accession>
<evidence type="ECO:0000256" key="4">
    <source>
        <dbReference type="ARBA" id="ARBA00023136"/>
    </source>
</evidence>